<dbReference type="GO" id="GO:0020037">
    <property type="term" value="F:heme binding"/>
    <property type="evidence" value="ECO:0007669"/>
    <property type="project" value="InterPro"/>
</dbReference>
<evidence type="ECO:0000256" key="4">
    <source>
        <dbReference type="PROSITE-ProRule" id="PRU00433"/>
    </source>
</evidence>
<reference evidence="7 8" key="1">
    <citation type="submission" date="2015-12" db="EMBL/GenBank/DDBJ databases">
        <authorList>
            <person name="Shamseldin A."/>
            <person name="Moawad H."/>
            <person name="Abd El-Rahim W.M."/>
            <person name="Sadowsky M.J."/>
        </authorList>
    </citation>
    <scope>NUCLEOTIDE SEQUENCE [LARGE SCALE GENOMIC DNA]</scope>
    <source>
        <strain evidence="7 8">ZGT118</strain>
    </source>
</reference>
<keyword evidence="1 4" id="KW-0349">Heme</keyword>
<gene>
    <name evidence="7" type="ORF">AVO45_02045</name>
</gene>
<keyword evidence="2 4" id="KW-0479">Metal-binding</keyword>
<dbReference type="SUPFAM" id="SSF46626">
    <property type="entry name" value="Cytochrome c"/>
    <property type="match status" value="1"/>
</dbReference>
<evidence type="ECO:0000313" key="8">
    <source>
        <dbReference type="Proteomes" id="UP000053791"/>
    </source>
</evidence>
<evidence type="ECO:0000256" key="2">
    <source>
        <dbReference type="ARBA" id="ARBA00022723"/>
    </source>
</evidence>
<keyword evidence="8" id="KW-1185">Reference proteome</keyword>
<organism evidence="7 8">
    <name type="scientific">Ruegeria marisrubri</name>
    <dbReference type="NCBI Taxonomy" id="1685379"/>
    <lineage>
        <taxon>Bacteria</taxon>
        <taxon>Pseudomonadati</taxon>
        <taxon>Pseudomonadota</taxon>
        <taxon>Alphaproteobacteria</taxon>
        <taxon>Rhodobacterales</taxon>
        <taxon>Roseobacteraceae</taxon>
        <taxon>Ruegeria</taxon>
    </lineage>
</organism>
<dbReference type="OrthoDB" id="7365807at2"/>
<proteinExistence type="predicted"/>
<evidence type="ECO:0000256" key="5">
    <source>
        <dbReference type="SAM" id="SignalP"/>
    </source>
</evidence>
<dbReference type="InterPro" id="IPR009056">
    <property type="entry name" value="Cyt_c-like_dom"/>
</dbReference>
<keyword evidence="3 4" id="KW-0408">Iron</keyword>
<dbReference type="GO" id="GO:0009055">
    <property type="term" value="F:electron transfer activity"/>
    <property type="evidence" value="ECO:0007669"/>
    <property type="project" value="InterPro"/>
</dbReference>
<evidence type="ECO:0000256" key="3">
    <source>
        <dbReference type="ARBA" id="ARBA00023004"/>
    </source>
</evidence>
<dbReference type="STRING" id="1685379.AVO45_02045"/>
<feature type="domain" description="Cytochrome c" evidence="6">
    <location>
        <begin position="133"/>
        <end position="231"/>
    </location>
</feature>
<keyword evidence="5" id="KW-0732">Signal</keyword>
<dbReference type="Proteomes" id="UP000053791">
    <property type="component" value="Unassembled WGS sequence"/>
</dbReference>
<feature type="signal peptide" evidence="5">
    <location>
        <begin position="1"/>
        <end position="19"/>
    </location>
</feature>
<dbReference type="GO" id="GO:0046872">
    <property type="term" value="F:metal ion binding"/>
    <property type="evidence" value="ECO:0007669"/>
    <property type="project" value="UniProtKB-KW"/>
</dbReference>
<evidence type="ECO:0000259" key="6">
    <source>
        <dbReference type="PROSITE" id="PS51007"/>
    </source>
</evidence>
<name>A0A117KH46_9RHOB</name>
<protein>
    <recommendedName>
        <fullName evidence="6">Cytochrome c domain-containing protein</fullName>
    </recommendedName>
</protein>
<feature type="chain" id="PRO_5007150423" description="Cytochrome c domain-containing protein" evidence="5">
    <location>
        <begin position="20"/>
        <end position="242"/>
    </location>
</feature>
<comment type="caution">
    <text evidence="7">The sequence shown here is derived from an EMBL/GenBank/DDBJ whole genome shotgun (WGS) entry which is preliminary data.</text>
</comment>
<dbReference type="PROSITE" id="PS51007">
    <property type="entry name" value="CYTC"/>
    <property type="match status" value="1"/>
</dbReference>
<dbReference type="RefSeq" id="WP_068344009.1">
    <property type="nucleotide sequence ID" value="NZ_LQBQ01000001.1"/>
</dbReference>
<accession>A0A117KH46</accession>
<dbReference type="InterPro" id="IPR036909">
    <property type="entry name" value="Cyt_c-like_dom_sf"/>
</dbReference>
<evidence type="ECO:0000256" key="1">
    <source>
        <dbReference type="ARBA" id="ARBA00022617"/>
    </source>
</evidence>
<evidence type="ECO:0000313" key="7">
    <source>
        <dbReference type="EMBL" id="KUJ85786.1"/>
    </source>
</evidence>
<sequence>MRFALLCLSLALSASPSWGQEALGLASPDEVARSGLLKHILPRFSLKTGIRVVADDAGPMQIVTDAPGEPVFQRDGTIYLLRTEDDPRQQRFRDWLLSEIGKRTVESFQPPEGAPFSASFEVAAASVAPVVSGNAALGEKLSLAHCGRCHVIGPQNRMNGLGSTPSFPVLRSLPDWNNRFQQFYALNPHPAFTQVEGVTPPFNPERPPPIHPVSITLGDLEAIVAFVTAMQAADLGAPLQFQ</sequence>
<dbReference type="EMBL" id="LQBQ01000001">
    <property type="protein sequence ID" value="KUJ85786.1"/>
    <property type="molecule type" value="Genomic_DNA"/>
</dbReference>
<dbReference type="AlphaFoldDB" id="A0A117KH46"/>